<gene>
    <name evidence="2" type="ORF">SAMN05660710_02953</name>
</gene>
<dbReference type="Gene3D" id="1.20.1260.10">
    <property type="match status" value="1"/>
</dbReference>
<dbReference type="AlphaFoldDB" id="A0A1G5J1T1"/>
<dbReference type="OrthoDB" id="9795056at2"/>
<evidence type="ECO:0000313" key="3">
    <source>
        <dbReference type="Proteomes" id="UP000199502"/>
    </source>
</evidence>
<sequence>MSINNLHDLYIDQLQDLYSACDQSQAVTSELAGAAKNKDLAEALNSGVQGIARGMQVISEICGRHGVDPTGEHCKGMEGLVTEARKHGLEADFGDDDVQDAAIITQYQRLTHYAIAGYGSVRTFANRLGHKEDAAALQDCLDNTRSGDEHMTSIAEGGVNKAAAEG</sequence>
<dbReference type="STRING" id="336292.SAMN05660710_02953"/>
<dbReference type="InterPro" id="IPR009078">
    <property type="entry name" value="Ferritin-like_SF"/>
</dbReference>
<dbReference type="RefSeq" id="WP_090746221.1">
    <property type="nucleotide sequence ID" value="NZ_FMVT01000010.1"/>
</dbReference>
<evidence type="ECO:0000256" key="1">
    <source>
        <dbReference type="SAM" id="MobiDB-lite"/>
    </source>
</evidence>
<keyword evidence="3" id="KW-1185">Reference proteome</keyword>
<dbReference type="Pfam" id="PF05974">
    <property type="entry name" value="DUF892"/>
    <property type="match status" value="1"/>
</dbReference>
<dbReference type="InterPro" id="IPR012347">
    <property type="entry name" value="Ferritin-like"/>
</dbReference>
<reference evidence="2 3" key="1">
    <citation type="submission" date="2016-10" db="EMBL/GenBank/DDBJ databases">
        <authorList>
            <person name="de Groot N.N."/>
        </authorList>
    </citation>
    <scope>NUCLEOTIDE SEQUENCE [LARGE SCALE GENOMIC DNA]</scope>
    <source>
        <strain evidence="2 3">CGMCC 1.8925</strain>
    </source>
</reference>
<feature type="region of interest" description="Disordered" evidence="1">
    <location>
        <begin position="146"/>
        <end position="166"/>
    </location>
</feature>
<name>A0A1G5J1T1_9RHOB</name>
<dbReference type="InterPro" id="IPR010287">
    <property type="entry name" value="DUF892_YciF-like"/>
</dbReference>
<organism evidence="2 3">
    <name type="scientific">Paracoccus tibetensis</name>
    <dbReference type="NCBI Taxonomy" id="336292"/>
    <lineage>
        <taxon>Bacteria</taxon>
        <taxon>Pseudomonadati</taxon>
        <taxon>Pseudomonadota</taxon>
        <taxon>Alphaproteobacteria</taxon>
        <taxon>Rhodobacterales</taxon>
        <taxon>Paracoccaceae</taxon>
        <taxon>Paracoccus</taxon>
    </lineage>
</organism>
<dbReference type="PANTHER" id="PTHR30565:SF9">
    <property type="entry name" value="PROTEIN YCIF"/>
    <property type="match status" value="1"/>
</dbReference>
<dbReference type="EMBL" id="FMVT01000010">
    <property type="protein sequence ID" value="SCY82252.1"/>
    <property type="molecule type" value="Genomic_DNA"/>
</dbReference>
<accession>A0A1G5J1T1</accession>
<dbReference type="PANTHER" id="PTHR30565">
    <property type="entry name" value="PROTEIN YCIF"/>
    <property type="match status" value="1"/>
</dbReference>
<protein>
    <submittedName>
        <fullName evidence="2">Ferritin-like metal-binding protein YciE</fullName>
    </submittedName>
</protein>
<dbReference type="SUPFAM" id="SSF47240">
    <property type="entry name" value="Ferritin-like"/>
    <property type="match status" value="1"/>
</dbReference>
<dbReference type="InterPro" id="IPR047114">
    <property type="entry name" value="YciF"/>
</dbReference>
<evidence type="ECO:0000313" key="2">
    <source>
        <dbReference type="EMBL" id="SCY82252.1"/>
    </source>
</evidence>
<dbReference type="Proteomes" id="UP000199502">
    <property type="component" value="Unassembled WGS sequence"/>
</dbReference>
<proteinExistence type="predicted"/>